<evidence type="ECO:0000256" key="5">
    <source>
        <dbReference type="ARBA" id="ARBA00023002"/>
    </source>
</evidence>
<evidence type="ECO:0000256" key="2">
    <source>
        <dbReference type="ARBA" id="ARBA00010617"/>
    </source>
</evidence>
<feature type="signal peptide" evidence="10">
    <location>
        <begin position="1"/>
        <end position="19"/>
    </location>
</feature>
<comment type="cofactor">
    <cofactor evidence="1 8">
        <name>heme</name>
        <dbReference type="ChEBI" id="CHEBI:30413"/>
    </cofactor>
</comment>
<protein>
    <submittedName>
        <fullName evidence="11">Cytochrome P450</fullName>
    </submittedName>
</protein>
<evidence type="ECO:0000256" key="7">
    <source>
        <dbReference type="ARBA" id="ARBA00023033"/>
    </source>
</evidence>
<dbReference type="InterPro" id="IPR036396">
    <property type="entry name" value="Cyt_P450_sf"/>
</dbReference>
<evidence type="ECO:0000256" key="3">
    <source>
        <dbReference type="ARBA" id="ARBA00022617"/>
    </source>
</evidence>
<dbReference type="Pfam" id="PF00067">
    <property type="entry name" value="p450"/>
    <property type="match status" value="1"/>
</dbReference>
<keyword evidence="10" id="KW-0732">Signal</keyword>
<dbReference type="GO" id="GO:0016705">
    <property type="term" value="F:oxidoreductase activity, acting on paired donors, with incorporation or reduction of molecular oxygen"/>
    <property type="evidence" value="ECO:0007669"/>
    <property type="project" value="InterPro"/>
</dbReference>
<evidence type="ECO:0000256" key="10">
    <source>
        <dbReference type="SAM" id="SignalP"/>
    </source>
</evidence>
<evidence type="ECO:0000313" key="11">
    <source>
        <dbReference type="EMBL" id="KAB8218344.1"/>
    </source>
</evidence>
<dbReference type="InterPro" id="IPR017972">
    <property type="entry name" value="Cyt_P450_CS"/>
</dbReference>
<gene>
    <name evidence="11" type="ORF">BDV33DRAFT_205547</name>
</gene>
<keyword evidence="3 8" id="KW-0349">Heme</keyword>
<sequence>MILSIVLATLLAACYVVFLRGPLPQQSQHLPPGPPTLPILGNLHQIPKEHLWRTIKQWHDRYGPIICVRFGSLKMILLGNYEVTHDLLEKRGSKYSSRPKFLADRVSNGLLPTFLPFKEKWKTHHRLHTSLLTIQASQHYQVVQDVESKQMVYELLSTKDFSGRFQRYASSQIFSLAYGKRMPRGDEPEVRELEDVMNGILESISLGEEVFPILKWLPDRLAPWRGRADHLPKRQTEIFSRNMKLASESASWNWAKAAKTVNQALGLSEPELWYNVGALYEAGTDSTAIVLEVFVMACVLHPDIVRRAHEELDSVVGMRMPTFEDLPNLPYIRAIVSEVFRWRHPSPGGLHHAADEDDVYRGFLIPKGTAVVANHFSLDTDESIFDRPFDFDPDRWIRNPHLPVSAFGFGRRACPGLYVGQNSVSIAVSGLLWAYDIGYAYENGQRLEVDPWDLTQGIGVRPSPFQASFQVRGEKRQEIISQAWEEAEKDVDILLQRASHRAPVADL</sequence>
<dbReference type="InterPro" id="IPR002401">
    <property type="entry name" value="Cyt_P450_E_grp-I"/>
</dbReference>
<proteinExistence type="inferred from homology"/>
<dbReference type="GO" id="GO:0004497">
    <property type="term" value="F:monooxygenase activity"/>
    <property type="evidence" value="ECO:0007669"/>
    <property type="project" value="UniProtKB-KW"/>
</dbReference>
<dbReference type="InterPro" id="IPR001128">
    <property type="entry name" value="Cyt_P450"/>
</dbReference>
<dbReference type="Gene3D" id="1.10.630.10">
    <property type="entry name" value="Cytochrome P450"/>
    <property type="match status" value="1"/>
</dbReference>
<evidence type="ECO:0000256" key="8">
    <source>
        <dbReference type="PIRSR" id="PIRSR602401-1"/>
    </source>
</evidence>
<comment type="similarity">
    <text evidence="2 9">Belongs to the cytochrome P450 family.</text>
</comment>
<evidence type="ECO:0000313" key="12">
    <source>
        <dbReference type="Proteomes" id="UP000326799"/>
    </source>
</evidence>
<dbReference type="PROSITE" id="PS00086">
    <property type="entry name" value="CYTOCHROME_P450"/>
    <property type="match status" value="1"/>
</dbReference>
<dbReference type="PRINTS" id="PR00463">
    <property type="entry name" value="EP450I"/>
</dbReference>
<dbReference type="GO" id="GO:0020037">
    <property type="term" value="F:heme binding"/>
    <property type="evidence" value="ECO:0007669"/>
    <property type="project" value="InterPro"/>
</dbReference>
<organism evidence="11 12">
    <name type="scientific">Aspergillus novoparasiticus</name>
    <dbReference type="NCBI Taxonomy" id="986946"/>
    <lineage>
        <taxon>Eukaryota</taxon>
        <taxon>Fungi</taxon>
        <taxon>Dikarya</taxon>
        <taxon>Ascomycota</taxon>
        <taxon>Pezizomycotina</taxon>
        <taxon>Eurotiomycetes</taxon>
        <taxon>Eurotiomycetidae</taxon>
        <taxon>Eurotiales</taxon>
        <taxon>Aspergillaceae</taxon>
        <taxon>Aspergillus</taxon>
        <taxon>Aspergillus subgen. Circumdati</taxon>
    </lineage>
</organism>
<dbReference type="Proteomes" id="UP000326799">
    <property type="component" value="Unassembled WGS sequence"/>
</dbReference>
<dbReference type="GO" id="GO:0005506">
    <property type="term" value="F:iron ion binding"/>
    <property type="evidence" value="ECO:0007669"/>
    <property type="project" value="InterPro"/>
</dbReference>
<evidence type="ECO:0000256" key="1">
    <source>
        <dbReference type="ARBA" id="ARBA00001971"/>
    </source>
</evidence>
<keyword evidence="5 9" id="KW-0560">Oxidoreductase</keyword>
<dbReference type="PANTHER" id="PTHR46300:SF1">
    <property type="entry name" value="P450, PUTATIVE (EUROFUNG)-RELATED"/>
    <property type="match status" value="1"/>
</dbReference>
<accession>A0A5N6ENJ8</accession>
<dbReference type="CDD" id="cd11065">
    <property type="entry name" value="CYP64-like"/>
    <property type="match status" value="1"/>
</dbReference>
<evidence type="ECO:0000256" key="4">
    <source>
        <dbReference type="ARBA" id="ARBA00022723"/>
    </source>
</evidence>
<feature type="binding site" description="axial binding residue" evidence="8">
    <location>
        <position position="414"/>
    </location>
    <ligand>
        <name>heme</name>
        <dbReference type="ChEBI" id="CHEBI:30413"/>
    </ligand>
    <ligandPart>
        <name>Fe</name>
        <dbReference type="ChEBI" id="CHEBI:18248"/>
    </ligandPart>
</feature>
<keyword evidence="6 8" id="KW-0408">Iron</keyword>
<evidence type="ECO:0000256" key="6">
    <source>
        <dbReference type="ARBA" id="ARBA00023004"/>
    </source>
</evidence>
<dbReference type="EMBL" id="ML733451">
    <property type="protein sequence ID" value="KAB8218344.1"/>
    <property type="molecule type" value="Genomic_DNA"/>
</dbReference>
<dbReference type="SUPFAM" id="SSF48264">
    <property type="entry name" value="Cytochrome P450"/>
    <property type="match status" value="1"/>
</dbReference>
<dbReference type="PANTHER" id="PTHR46300">
    <property type="entry name" value="P450, PUTATIVE (EUROFUNG)-RELATED-RELATED"/>
    <property type="match status" value="1"/>
</dbReference>
<reference evidence="11 12" key="1">
    <citation type="submission" date="2019-04" db="EMBL/GenBank/DDBJ databases">
        <title>Fungal friends and foes A comparative genomics study of 23 Aspergillus species from section Flavi.</title>
        <authorList>
            <consortium name="DOE Joint Genome Institute"/>
            <person name="Kjaerbolling I."/>
            <person name="Vesth T.C."/>
            <person name="Frisvad J.C."/>
            <person name="Nybo J.L."/>
            <person name="Theobald S."/>
            <person name="Kildgaard S."/>
            <person name="Petersen T.I."/>
            <person name="Kuo A."/>
            <person name="Sato A."/>
            <person name="Lyhne E.K."/>
            <person name="Kogle M.E."/>
            <person name="Wiebenga A."/>
            <person name="Kun R.S."/>
            <person name="Lubbers R.J."/>
            <person name="Makela M.R."/>
            <person name="Barry K."/>
            <person name="Chovatia M."/>
            <person name="Clum A."/>
            <person name="Daum C."/>
            <person name="Haridas S."/>
            <person name="He G."/>
            <person name="LaButti K."/>
            <person name="Lipzen A."/>
            <person name="Mondo S."/>
            <person name="Pangilinan J."/>
            <person name="Riley R."/>
            <person name="Salamov A."/>
            <person name="Simmons B.A."/>
            <person name="Magnuson J.K."/>
            <person name="Henrissat B."/>
            <person name="Mortensen U.H."/>
            <person name="Larsen T.O."/>
            <person name="De vries R.P."/>
            <person name="Grigoriev I.V."/>
            <person name="Machida M."/>
            <person name="Baker S.E."/>
            <person name="Andersen M.R."/>
        </authorList>
    </citation>
    <scope>NUCLEOTIDE SEQUENCE [LARGE SCALE GENOMIC DNA]</scope>
    <source>
        <strain evidence="11 12">CBS 126849</strain>
    </source>
</reference>
<keyword evidence="4 8" id="KW-0479">Metal-binding</keyword>
<keyword evidence="7 9" id="KW-0503">Monooxygenase</keyword>
<name>A0A5N6ENJ8_9EURO</name>
<evidence type="ECO:0000256" key="9">
    <source>
        <dbReference type="RuleBase" id="RU000461"/>
    </source>
</evidence>
<dbReference type="AlphaFoldDB" id="A0A5N6ENJ8"/>
<dbReference type="InterPro" id="IPR050364">
    <property type="entry name" value="Cytochrome_P450_fung"/>
</dbReference>
<feature type="chain" id="PRO_5024841067" evidence="10">
    <location>
        <begin position="20"/>
        <end position="507"/>
    </location>
</feature>
<keyword evidence="12" id="KW-1185">Reference proteome</keyword>